<feature type="coiled-coil region" evidence="1">
    <location>
        <begin position="120"/>
        <end position="168"/>
    </location>
</feature>
<dbReference type="Ensembl" id="ENSPKIT00000027784.1">
    <property type="protein sequence ID" value="ENSPKIP00000003817.1"/>
    <property type="gene ID" value="ENSPKIG00000021159.1"/>
</dbReference>
<dbReference type="AlphaFoldDB" id="A0A3B3QAU6"/>
<reference evidence="2" key="1">
    <citation type="submission" date="2025-08" db="UniProtKB">
        <authorList>
            <consortium name="Ensembl"/>
        </authorList>
    </citation>
    <scope>IDENTIFICATION</scope>
</reference>
<sequence length="296" mass="34791">MHWVTELFPPRFTMLDLLENAGTRAGMGSVQILPTERLSTARGSHRKEIYQSALEEVQKREEQRRRQRLADRIVRKDEEKLEMPRDMEHRGVASTQTLAEEKEGRYIWNQKDLVTLRWAVREVERDRRRLSARLQLALAQAEAQRGERRRLQGLLDEREAQLALASREAAWQSQRVEALRVQAREREAHLEAWAAELRGKAEEVSKVRERLRRAEEEARELRAEKADLAHELEVLKRHLEAERQGREMAGRAEHDTALQELQEELEVARAELEAERQRHAHSRMALDVLRRHCDGQ</sequence>
<keyword evidence="3" id="KW-1185">Reference proteome</keyword>
<evidence type="ECO:0000313" key="3">
    <source>
        <dbReference type="Proteomes" id="UP000261540"/>
    </source>
</evidence>
<evidence type="ECO:0000256" key="1">
    <source>
        <dbReference type="SAM" id="Coils"/>
    </source>
</evidence>
<accession>A0A3B3QAU6</accession>
<dbReference type="Proteomes" id="UP000261540">
    <property type="component" value="Unplaced"/>
</dbReference>
<dbReference type="STRING" id="1676925.ENSPKIP00000003817"/>
<dbReference type="PANTHER" id="PTHR48251:SF1">
    <property type="entry name" value="COILED-COIL DOMAIN-CONTAINING PROTEIN 160"/>
    <property type="match status" value="1"/>
</dbReference>
<dbReference type="PANTHER" id="PTHR48251">
    <property type="entry name" value="COILED-COIL DOMAIN-CONTAINING PROTEIN 160"/>
    <property type="match status" value="1"/>
</dbReference>
<proteinExistence type="predicted"/>
<evidence type="ECO:0000313" key="2">
    <source>
        <dbReference type="Ensembl" id="ENSPKIP00000003817.1"/>
    </source>
</evidence>
<name>A0A3B3QAU6_9TELE</name>
<dbReference type="GeneTree" id="ENSGT00940000178248"/>
<feature type="coiled-coil region" evidence="1">
    <location>
        <begin position="194"/>
        <end position="282"/>
    </location>
</feature>
<organism evidence="2 3">
    <name type="scientific">Paramormyrops kingsleyae</name>
    <dbReference type="NCBI Taxonomy" id="1676925"/>
    <lineage>
        <taxon>Eukaryota</taxon>
        <taxon>Metazoa</taxon>
        <taxon>Chordata</taxon>
        <taxon>Craniata</taxon>
        <taxon>Vertebrata</taxon>
        <taxon>Euteleostomi</taxon>
        <taxon>Actinopterygii</taxon>
        <taxon>Neopterygii</taxon>
        <taxon>Teleostei</taxon>
        <taxon>Osteoglossocephala</taxon>
        <taxon>Osteoglossomorpha</taxon>
        <taxon>Osteoglossiformes</taxon>
        <taxon>Mormyridae</taxon>
        <taxon>Paramormyrops</taxon>
    </lineage>
</organism>
<reference evidence="2" key="2">
    <citation type="submission" date="2025-09" db="UniProtKB">
        <authorList>
            <consortium name="Ensembl"/>
        </authorList>
    </citation>
    <scope>IDENTIFICATION</scope>
</reference>
<protein>
    <submittedName>
        <fullName evidence="2">Coiled-coil domain containing 160</fullName>
    </submittedName>
</protein>
<keyword evidence="1" id="KW-0175">Coiled coil</keyword>